<organism evidence="1 2">
    <name type="scientific">Calocera viscosa (strain TUFC12733)</name>
    <dbReference type="NCBI Taxonomy" id="1330018"/>
    <lineage>
        <taxon>Eukaryota</taxon>
        <taxon>Fungi</taxon>
        <taxon>Dikarya</taxon>
        <taxon>Basidiomycota</taxon>
        <taxon>Agaricomycotina</taxon>
        <taxon>Dacrymycetes</taxon>
        <taxon>Dacrymycetales</taxon>
        <taxon>Dacrymycetaceae</taxon>
        <taxon>Calocera</taxon>
    </lineage>
</organism>
<reference evidence="1 2" key="1">
    <citation type="journal article" date="2016" name="Mol. Biol. Evol.">
        <title>Comparative Genomics of Early-Diverging Mushroom-Forming Fungi Provides Insights into the Origins of Lignocellulose Decay Capabilities.</title>
        <authorList>
            <person name="Nagy L.G."/>
            <person name="Riley R."/>
            <person name="Tritt A."/>
            <person name="Adam C."/>
            <person name="Daum C."/>
            <person name="Floudas D."/>
            <person name="Sun H."/>
            <person name="Yadav J.S."/>
            <person name="Pangilinan J."/>
            <person name="Larsson K.H."/>
            <person name="Matsuura K."/>
            <person name="Barry K."/>
            <person name="Labutti K."/>
            <person name="Kuo R."/>
            <person name="Ohm R.A."/>
            <person name="Bhattacharya S.S."/>
            <person name="Shirouzu T."/>
            <person name="Yoshinaga Y."/>
            <person name="Martin F.M."/>
            <person name="Grigoriev I.V."/>
            <person name="Hibbett D.S."/>
        </authorList>
    </citation>
    <scope>NUCLEOTIDE SEQUENCE [LARGE SCALE GENOMIC DNA]</scope>
    <source>
        <strain evidence="1 2">TUFC12733</strain>
    </source>
</reference>
<gene>
    <name evidence="1" type="ORF">CALVIDRAFT_142634</name>
</gene>
<dbReference type="Proteomes" id="UP000076738">
    <property type="component" value="Unassembled WGS sequence"/>
</dbReference>
<dbReference type="AlphaFoldDB" id="A0A167LQP6"/>
<evidence type="ECO:0000313" key="2">
    <source>
        <dbReference type="Proteomes" id="UP000076738"/>
    </source>
</evidence>
<name>A0A167LQP6_CALVF</name>
<dbReference type="EMBL" id="KV417286">
    <property type="protein sequence ID" value="KZO95931.1"/>
    <property type="molecule type" value="Genomic_DNA"/>
</dbReference>
<proteinExistence type="predicted"/>
<protein>
    <submittedName>
        <fullName evidence="1">Uncharacterized protein</fullName>
    </submittedName>
</protein>
<sequence>MSRGLRPRIGSEMLRYAQQPATFLLLSSHCQLCLLTGTIVQLHSGRFYCVCKGRYIRTSLPMNCGRTFLYQILAAPLLKSLPFLCTCPLVYPSYGHLNP</sequence>
<evidence type="ECO:0000313" key="1">
    <source>
        <dbReference type="EMBL" id="KZO95931.1"/>
    </source>
</evidence>
<accession>A0A167LQP6</accession>
<keyword evidence="2" id="KW-1185">Reference proteome</keyword>